<keyword evidence="8" id="KW-1185">Reference proteome</keyword>
<dbReference type="Gene3D" id="3.40.50.620">
    <property type="entry name" value="HUPs"/>
    <property type="match status" value="1"/>
</dbReference>
<evidence type="ECO:0000259" key="6">
    <source>
        <dbReference type="Pfam" id="PF01902"/>
    </source>
</evidence>
<dbReference type="Gene3D" id="3.90.1490.10">
    <property type="entry name" value="putative n-type atp pyrophosphatase, domain 2"/>
    <property type="match status" value="1"/>
</dbReference>
<dbReference type="InterPro" id="IPR002761">
    <property type="entry name" value="Diphthami_syn_dom"/>
</dbReference>
<proteinExistence type="predicted"/>
<dbReference type="PANTHER" id="PTHR12196:SF2">
    <property type="entry name" value="DIPHTHINE--AMMONIA LIGASE"/>
    <property type="match status" value="1"/>
</dbReference>
<dbReference type="InterPro" id="IPR030662">
    <property type="entry name" value="DPH6/MJ0570"/>
</dbReference>
<dbReference type="NCBIfam" id="TIGR00290">
    <property type="entry name" value="MJ0570_dom"/>
    <property type="match status" value="1"/>
</dbReference>
<dbReference type="CDD" id="cd01994">
    <property type="entry name" value="AANH_PF0828-like"/>
    <property type="match status" value="1"/>
</dbReference>
<dbReference type="InterPro" id="IPR014729">
    <property type="entry name" value="Rossmann-like_a/b/a_fold"/>
</dbReference>
<keyword evidence="7" id="KW-0436">Ligase</keyword>
<evidence type="ECO:0000313" key="7">
    <source>
        <dbReference type="EMBL" id="KAK1741391.1"/>
    </source>
</evidence>
<comment type="caution">
    <text evidence="7">The sequence shown here is derived from an EMBL/GenBank/DDBJ whole genome shotgun (WGS) entry which is preliminary data.</text>
</comment>
<dbReference type="FunFam" id="3.40.50.620:FF:000145">
    <property type="entry name" value="ATP-binding domain containing protein"/>
    <property type="match status" value="1"/>
</dbReference>
<sequence length="911" mass="100329">MKFVALLSGGKDSIYSTLKAIQNGHELVCCAHLAPMQENTEEESYMYQTAGSEVVKTQVEECIGVPFYMREIHGQSKIKSLVYENDGDGSDEVEDLYILLEQIQANHPEVEGVSSGAILSTYQRTRIEHVCSRLNLTSLSYMWRMSSQRSLLDSILDDGEIEAILVRVACPPGLMPYRHLGKSLRDLRDKGVLDHLKDKWGMHPAGEGGEYETMVLDCPKLFKRGRLVMDETEIICDSNDDGVGILKIVNWRVEKKNDIDESTNNDANERTLICCQITERVQATNSSLPSTSDDGRAENATKCFLQSMHTPNVQMMRGGLCHISAILSPVSCNEETNEADAAVREFLAATQMLEHLLAKLFPGDVPKTSSHDILYVHLYLSEMSHFAKINQHYVQFFGTHLPPSRACVAVGKGALPGGRRVMMDCSLQRGSGGYLRSDGDSLDSDSYLNQAFQNKHHLLRKCLHVQSISHWAPVCIGPYSQANTLRSALVFLAGMIGLVPESMRFIEPTSSEVSSWEVQLCQSWKNAAAVLDGLDDGGRLMGGKLEDSLGALVYVSQTALESLLDVDDTDNYESVPWKRLWSRADIISRESLSCNGGIVMGSVDGSAPDAQPSDVDPSLYDEDGVLYGGYEDEGTWREMTGNTENTTVEESEQTLHVPLLMVCLPELPAKAQAEVELVCATRRAATCLEVCTGPIVTETTSEGYDVSSLHNLDMPWNAGYDGTPSRTVSTESNSNISMSSVSRSMGSGCASMSTVMASCTSCPDAMNLDTEQVLSQMIDLAIKTAKKRDEDQTLFSIKDILNVRLYYTAASVSKLGATKANVQYLDDGSHLRSQLHSVLKLKSTMYYHEKLGSSDASNIPAYTVVPVLGMHLSSGEEKPQVENEGTPLLAMQVFMCDVLRTEAELWIRYNR</sequence>
<organism evidence="7 8">
    <name type="scientific">Skeletonema marinoi</name>
    <dbReference type="NCBI Taxonomy" id="267567"/>
    <lineage>
        <taxon>Eukaryota</taxon>
        <taxon>Sar</taxon>
        <taxon>Stramenopiles</taxon>
        <taxon>Ochrophyta</taxon>
        <taxon>Bacillariophyta</taxon>
        <taxon>Coscinodiscophyceae</taxon>
        <taxon>Thalassiosirophycidae</taxon>
        <taxon>Thalassiosirales</taxon>
        <taxon>Skeletonemataceae</taxon>
        <taxon>Skeletonema</taxon>
        <taxon>Skeletonema marinoi-dohrnii complex</taxon>
    </lineage>
</organism>
<dbReference type="GO" id="GO:0017183">
    <property type="term" value="P:protein histidyl modification to diphthamide"/>
    <property type="evidence" value="ECO:0007669"/>
    <property type="project" value="TreeGrafter"/>
</dbReference>
<gene>
    <name evidence="7" type="ORF">QTG54_007869</name>
</gene>
<name>A0AAD8Y9S5_9STRA</name>
<evidence type="ECO:0000256" key="3">
    <source>
        <dbReference type="ARBA" id="ARBA00029814"/>
    </source>
</evidence>
<feature type="domain" description="Diphthamide synthase" evidence="6">
    <location>
        <begin position="1"/>
        <end position="237"/>
    </location>
</feature>
<dbReference type="Proteomes" id="UP001224775">
    <property type="component" value="Unassembled WGS sequence"/>
</dbReference>
<dbReference type="SUPFAM" id="SSF52402">
    <property type="entry name" value="Adenine nucleotide alpha hydrolases-like"/>
    <property type="match status" value="1"/>
</dbReference>
<dbReference type="EC" id="6.3.1.14" evidence="1"/>
<dbReference type="InterPro" id="IPR035959">
    <property type="entry name" value="RutC-like_sf"/>
</dbReference>
<accession>A0AAD8Y9S5</accession>
<dbReference type="Pfam" id="PF01902">
    <property type="entry name" value="Diphthami_syn_2"/>
    <property type="match status" value="1"/>
</dbReference>
<evidence type="ECO:0000256" key="2">
    <source>
        <dbReference type="ARBA" id="ARBA00018426"/>
    </source>
</evidence>
<evidence type="ECO:0000256" key="1">
    <source>
        <dbReference type="ARBA" id="ARBA00012089"/>
    </source>
</evidence>
<comment type="catalytic activity">
    <reaction evidence="5">
        <text>diphthine-[translation elongation factor 2] + NH4(+) + ATP = diphthamide-[translation elongation factor 2] + AMP + diphosphate + H(+)</text>
        <dbReference type="Rhea" id="RHEA:19753"/>
        <dbReference type="Rhea" id="RHEA-COMP:10172"/>
        <dbReference type="Rhea" id="RHEA-COMP:10174"/>
        <dbReference type="ChEBI" id="CHEBI:15378"/>
        <dbReference type="ChEBI" id="CHEBI:16692"/>
        <dbReference type="ChEBI" id="CHEBI:28938"/>
        <dbReference type="ChEBI" id="CHEBI:30616"/>
        <dbReference type="ChEBI" id="CHEBI:33019"/>
        <dbReference type="ChEBI" id="CHEBI:82696"/>
        <dbReference type="ChEBI" id="CHEBI:456215"/>
        <dbReference type="EC" id="6.3.1.14"/>
    </reaction>
</comment>
<dbReference type="AlphaFoldDB" id="A0AAD8Y9S5"/>
<dbReference type="SUPFAM" id="SSF55298">
    <property type="entry name" value="YjgF-like"/>
    <property type="match status" value="2"/>
</dbReference>
<dbReference type="Gene3D" id="3.30.1330.40">
    <property type="entry name" value="RutC-like"/>
    <property type="match status" value="2"/>
</dbReference>
<dbReference type="PANTHER" id="PTHR12196">
    <property type="entry name" value="DOMAIN OF UNKNOWN FUNCTION 71 DUF71 -CONTAINING PROTEIN"/>
    <property type="match status" value="1"/>
</dbReference>
<evidence type="ECO:0000256" key="5">
    <source>
        <dbReference type="ARBA" id="ARBA00048108"/>
    </source>
</evidence>
<protein>
    <recommendedName>
        <fullName evidence="2">Diphthine--ammonia ligase</fullName>
        <ecNumber evidence="1">6.3.1.14</ecNumber>
    </recommendedName>
    <alternativeName>
        <fullName evidence="3">Diphthamide synthase</fullName>
    </alternativeName>
    <alternativeName>
        <fullName evidence="4">Diphthamide synthetase</fullName>
    </alternativeName>
</protein>
<dbReference type="EMBL" id="JATAAI010000013">
    <property type="protein sequence ID" value="KAK1741391.1"/>
    <property type="molecule type" value="Genomic_DNA"/>
</dbReference>
<evidence type="ECO:0000256" key="4">
    <source>
        <dbReference type="ARBA" id="ARBA00031552"/>
    </source>
</evidence>
<reference evidence="7" key="1">
    <citation type="submission" date="2023-06" db="EMBL/GenBank/DDBJ databases">
        <title>Survivors Of The Sea: Transcriptome response of Skeletonema marinoi to long-term dormancy.</title>
        <authorList>
            <person name="Pinder M.I.M."/>
            <person name="Kourtchenko O."/>
            <person name="Robertson E.K."/>
            <person name="Larsson T."/>
            <person name="Maumus F."/>
            <person name="Osuna-Cruz C.M."/>
            <person name="Vancaester E."/>
            <person name="Stenow R."/>
            <person name="Vandepoele K."/>
            <person name="Ploug H."/>
            <person name="Bruchert V."/>
            <person name="Godhe A."/>
            <person name="Topel M."/>
        </authorList>
    </citation>
    <scope>NUCLEOTIDE SEQUENCE</scope>
    <source>
        <strain evidence="7">R05AC</strain>
    </source>
</reference>
<evidence type="ECO:0000313" key="8">
    <source>
        <dbReference type="Proteomes" id="UP001224775"/>
    </source>
</evidence>
<dbReference type="GO" id="GO:0017178">
    <property type="term" value="F:diphthine-ammonia ligase activity"/>
    <property type="evidence" value="ECO:0007669"/>
    <property type="project" value="UniProtKB-EC"/>
</dbReference>